<dbReference type="SUPFAM" id="SSF51004">
    <property type="entry name" value="C-terminal (heme d1) domain of cytochrome cd1-nitrite reductase"/>
    <property type="match status" value="1"/>
</dbReference>
<feature type="domain" description="Choice-of-anchor I" evidence="2">
    <location>
        <begin position="48"/>
        <end position="508"/>
    </location>
</feature>
<accession>A0A2K1E1B3</accession>
<gene>
    <name evidence="3" type="ORF">C1T31_05875</name>
</gene>
<reference evidence="3 4" key="1">
    <citation type="submission" date="2018-01" db="EMBL/GenBank/DDBJ databases">
        <title>The draft genome of Hanstruepera neustonica JCM19743.</title>
        <authorList>
            <person name="He R.-H."/>
            <person name="Du Z.-J."/>
        </authorList>
    </citation>
    <scope>NUCLEOTIDE SEQUENCE [LARGE SCALE GENOMIC DNA]</scope>
    <source>
        <strain evidence="3 4">JCM19743</strain>
    </source>
</reference>
<comment type="caution">
    <text evidence="3">The sequence shown here is derived from an EMBL/GenBank/DDBJ whole genome shotgun (WGS) entry which is preliminary data.</text>
</comment>
<evidence type="ECO:0000313" key="4">
    <source>
        <dbReference type="Proteomes" id="UP000236641"/>
    </source>
</evidence>
<dbReference type="RefSeq" id="WP_103051759.1">
    <property type="nucleotide sequence ID" value="NZ_POWF01000002.1"/>
</dbReference>
<feature type="signal peptide" evidence="1">
    <location>
        <begin position="1"/>
        <end position="22"/>
    </location>
</feature>
<evidence type="ECO:0000313" key="3">
    <source>
        <dbReference type="EMBL" id="PNQ74065.1"/>
    </source>
</evidence>
<name>A0A2K1E1B3_9FLAO</name>
<dbReference type="Gene3D" id="2.130.10.10">
    <property type="entry name" value="YVTN repeat-like/Quinoprotein amine dehydrogenase"/>
    <property type="match status" value="1"/>
</dbReference>
<keyword evidence="4" id="KW-1185">Reference proteome</keyword>
<evidence type="ECO:0000256" key="1">
    <source>
        <dbReference type="SAM" id="SignalP"/>
    </source>
</evidence>
<dbReference type="InterPro" id="IPR055188">
    <property type="entry name" value="Choice_anch_I"/>
</dbReference>
<dbReference type="InterPro" id="IPR015943">
    <property type="entry name" value="WD40/YVTN_repeat-like_dom_sf"/>
</dbReference>
<dbReference type="PROSITE" id="PS51257">
    <property type="entry name" value="PROKAR_LIPOPROTEIN"/>
    <property type="match status" value="1"/>
</dbReference>
<keyword evidence="1" id="KW-0732">Signal</keyword>
<dbReference type="PANTHER" id="PTHR46928:SF1">
    <property type="entry name" value="MESENCHYME-SPECIFIC CELL SURFACE GLYCOPROTEIN"/>
    <property type="match status" value="1"/>
</dbReference>
<dbReference type="PANTHER" id="PTHR46928">
    <property type="entry name" value="MESENCHYME-SPECIFIC CELL SURFACE GLYCOPROTEIN"/>
    <property type="match status" value="1"/>
</dbReference>
<dbReference type="Proteomes" id="UP000236641">
    <property type="component" value="Unassembled WGS sequence"/>
</dbReference>
<dbReference type="InterPro" id="IPR052956">
    <property type="entry name" value="Mesenchyme-surface_protein"/>
</dbReference>
<proteinExistence type="predicted"/>
<protein>
    <submittedName>
        <fullName evidence="3">Alkaline phosphatase</fullName>
    </submittedName>
</protein>
<evidence type="ECO:0000259" key="2">
    <source>
        <dbReference type="Pfam" id="PF22494"/>
    </source>
</evidence>
<feature type="chain" id="PRO_5014325136" evidence="1">
    <location>
        <begin position="23"/>
        <end position="511"/>
    </location>
</feature>
<sequence>MKKLINLSILTFLLTIVSCSNVEDNVVETNQENQFRSSTVNFQHKATVYVGGEGASEISAFDSKNNKLFVVNVASTQISVYNLTDLDNIIEEPAISLPSGAPNSVAVHNGKLAVAVEADTKQNPGSVLLFDTDSGALIASYTVGALPDMVTFSPNGQFIVSANEGEPNDEYTVDPDGTISIIEVVSGNVTTLGFDAFAAQQENLEANGFRVFGPNASFTQDIEPEYVAISDNSNYAWVTLQENNGVAKVNLLTKTIEAIYPLGFKDFNMPGNAIDVSDRDDAKVLANWPVFGVYMPDAIEYIKVNGTDYIITANEGDSRDYDGFSEEARIKDDNIILDPVAFPDAEFLKEDENLGRLKITTSLGDTDNDGDYDELYSYGGRSFTVWNGNGQMVYDSANDISQQTLNLTPDTFNDDDGRSDDKGAEPEAVEVLKVKGNKYVLFVGLERTDQVLVYDITNPMAPEFMTILSTPGDEAPEGLLAVPSKDSPNGKDLLIVSNEDSGTVTIYENRN</sequence>
<dbReference type="AlphaFoldDB" id="A0A2K1E1B3"/>
<dbReference type="NCBIfam" id="NF038117">
    <property type="entry name" value="choice_anch_I"/>
    <property type="match status" value="1"/>
</dbReference>
<dbReference type="EMBL" id="POWF01000002">
    <property type="protein sequence ID" value="PNQ74065.1"/>
    <property type="molecule type" value="Genomic_DNA"/>
</dbReference>
<dbReference type="Pfam" id="PF22494">
    <property type="entry name" value="choice_anch_I"/>
    <property type="match status" value="1"/>
</dbReference>
<dbReference type="OrthoDB" id="9803927at2"/>
<organism evidence="3 4">
    <name type="scientific">Hanstruepera neustonica</name>
    <dbReference type="NCBI Taxonomy" id="1445657"/>
    <lineage>
        <taxon>Bacteria</taxon>
        <taxon>Pseudomonadati</taxon>
        <taxon>Bacteroidota</taxon>
        <taxon>Flavobacteriia</taxon>
        <taxon>Flavobacteriales</taxon>
        <taxon>Flavobacteriaceae</taxon>
        <taxon>Hanstruepera</taxon>
    </lineage>
</organism>
<dbReference type="InterPro" id="IPR011048">
    <property type="entry name" value="Haem_d1_sf"/>
</dbReference>